<sequence>MTPAAQHINVLRVVIRAEFSCKLAEHLVHDIINVLHYLQKHSPKHVAKVSDDIKEEKAVDDTAGIKRTALDSKREIIAQEANKRQKILAA</sequence>
<evidence type="ECO:0000313" key="1">
    <source>
        <dbReference type="EMBL" id="KAI4350256.1"/>
    </source>
</evidence>
<comment type="caution">
    <text evidence="1">The sequence shown here is derived from an EMBL/GenBank/DDBJ whole genome shotgun (WGS) entry which is preliminary data.</text>
</comment>
<dbReference type="EMBL" id="CM039428">
    <property type="protein sequence ID" value="KAI4350256.1"/>
    <property type="molecule type" value="Genomic_DNA"/>
</dbReference>
<keyword evidence="2" id="KW-1185">Reference proteome</keyword>
<reference evidence="1 2" key="1">
    <citation type="journal article" date="2022" name="DNA Res.">
        <title>Chromosomal-level genome assembly of the orchid tree Bauhinia variegata (Leguminosae; Cercidoideae) supports the allotetraploid origin hypothesis of Bauhinia.</title>
        <authorList>
            <person name="Zhong Y."/>
            <person name="Chen Y."/>
            <person name="Zheng D."/>
            <person name="Pang J."/>
            <person name="Liu Y."/>
            <person name="Luo S."/>
            <person name="Meng S."/>
            <person name="Qian L."/>
            <person name="Wei D."/>
            <person name="Dai S."/>
            <person name="Zhou R."/>
        </authorList>
    </citation>
    <scope>NUCLEOTIDE SEQUENCE [LARGE SCALE GENOMIC DNA]</scope>
    <source>
        <strain evidence="1">BV-YZ2020</strain>
    </source>
</reference>
<name>A0ACB9PP95_BAUVA</name>
<gene>
    <name evidence="1" type="ORF">L6164_004729</name>
</gene>
<organism evidence="1 2">
    <name type="scientific">Bauhinia variegata</name>
    <name type="common">Purple orchid tree</name>
    <name type="synonym">Phanera variegata</name>
    <dbReference type="NCBI Taxonomy" id="167791"/>
    <lineage>
        <taxon>Eukaryota</taxon>
        <taxon>Viridiplantae</taxon>
        <taxon>Streptophyta</taxon>
        <taxon>Embryophyta</taxon>
        <taxon>Tracheophyta</taxon>
        <taxon>Spermatophyta</taxon>
        <taxon>Magnoliopsida</taxon>
        <taxon>eudicotyledons</taxon>
        <taxon>Gunneridae</taxon>
        <taxon>Pentapetalae</taxon>
        <taxon>rosids</taxon>
        <taxon>fabids</taxon>
        <taxon>Fabales</taxon>
        <taxon>Fabaceae</taxon>
        <taxon>Cercidoideae</taxon>
        <taxon>Cercideae</taxon>
        <taxon>Bauhiniinae</taxon>
        <taxon>Bauhinia</taxon>
    </lineage>
</organism>
<protein>
    <submittedName>
        <fullName evidence="1">Uncharacterized protein</fullName>
    </submittedName>
</protein>
<proteinExistence type="predicted"/>
<dbReference type="Proteomes" id="UP000828941">
    <property type="component" value="Chromosome 3"/>
</dbReference>
<evidence type="ECO:0000313" key="2">
    <source>
        <dbReference type="Proteomes" id="UP000828941"/>
    </source>
</evidence>
<accession>A0ACB9PP95</accession>